<dbReference type="Gene3D" id="2.102.10.10">
    <property type="entry name" value="Rieske [2Fe-2S] iron-sulphur domain"/>
    <property type="match status" value="1"/>
</dbReference>
<evidence type="ECO:0000259" key="5">
    <source>
        <dbReference type="PROSITE" id="PS51296"/>
    </source>
</evidence>
<keyword evidence="1" id="KW-0001">2Fe-2S</keyword>
<accession>A0A381NCV5</accession>
<sequence>MSSWVRVATVADCDVGTLKGVMVENTPIVLANVNGDIYALQDECSHEEYPLSDGELDGEDLVCIYHGARFECATGRNKSLPAIRPVKSFAVQIQDDEIYIDLS</sequence>
<dbReference type="PROSITE" id="PS51296">
    <property type="entry name" value="RIESKE"/>
    <property type="match status" value="1"/>
</dbReference>
<dbReference type="PANTHER" id="PTHR21496:SF23">
    <property type="entry name" value="3-PHENYLPROPIONATE_CINNAMIC ACID DIOXYGENASE FERREDOXIN SUBUNIT"/>
    <property type="match status" value="1"/>
</dbReference>
<dbReference type="EMBL" id="UINC01000272">
    <property type="protein sequence ID" value="SUZ52410.1"/>
    <property type="molecule type" value="Genomic_DNA"/>
</dbReference>
<evidence type="ECO:0000256" key="2">
    <source>
        <dbReference type="ARBA" id="ARBA00022723"/>
    </source>
</evidence>
<dbReference type="PANTHER" id="PTHR21496">
    <property type="entry name" value="FERREDOXIN-RELATED"/>
    <property type="match status" value="1"/>
</dbReference>
<evidence type="ECO:0000256" key="3">
    <source>
        <dbReference type="ARBA" id="ARBA00023004"/>
    </source>
</evidence>
<evidence type="ECO:0000256" key="4">
    <source>
        <dbReference type="ARBA" id="ARBA00023014"/>
    </source>
</evidence>
<dbReference type="AlphaFoldDB" id="A0A381NCV5"/>
<keyword evidence="3" id="KW-0408">Iron</keyword>
<dbReference type="CDD" id="cd03528">
    <property type="entry name" value="Rieske_RO_ferredoxin"/>
    <property type="match status" value="1"/>
</dbReference>
<feature type="domain" description="Rieske" evidence="5">
    <location>
        <begin position="5"/>
        <end position="100"/>
    </location>
</feature>
<name>A0A381NCV5_9ZZZZ</name>
<organism evidence="6">
    <name type="scientific">marine metagenome</name>
    <dbReference type="NCBI Taxonomy" id="408172"/>
    <lineage>
        <taxon>unclassified sequences</taxon>
        <taxon>metagenomes</taxon>
        <taxon>ecological metagenomes</taxon>
    </lineage>
</organism>
<dbReference type="GO" id="GO:0051537">
    <property type="term" value="F:2 iron, 2 sulfur cluster binding"/>
    <property type="evidence" value="ECO:0007669"/>
    <property type="project" value="UniProtKB-KW"/>
</dbReference>
<keyword evidence="4" id="KW-0411">Iron-sulfur</keyword>
<keyword evidence="2" id="KW-0479">Metal-binding</keyword>
<dbReference type="InterPro" id="IPR017941">
    <property type="entry name" value="Rieske_2Fe-2S"/>
</dbReference>
<evidence type="ECO:0000313" key="6">
    <source>
        <dbReference type="EMBL" id="SUZ52410.1"/>
    </source>
</evidence>
<proteinExistence type="predicted"/>
<dbReference type="Pfam" id="PF00355">
    <property type="entry name" value="Rieske"/>
    <property type="match status" value="1"/>
</dbReference>
<gene>
    <name evidence="6" type="ORF">METZ01_LOCUS5264</name>
</gene>
<evidence type="ECO:0000256" key="1">
    <source>
        <dbReference type="ARBA" id="ARBA00022714"/>
    </source>
</evidence>
<protein>
    <recommendedName>
        <fullName evidence="5">Rieske domain-containing protein</fullName>
    </recommendedName>
</protein>
<reference evidence="6" key="1">
    <citation type="submission" date="2018-05" db="EMBL/GenBank/DDBJ databases">
        <authorList>
            <person name="Lanie J.A."/>
            <person name="Ng W.-L."/>
            <person name="Kazmierczak K.M."/>
            <person name="Andrzejewski T.M."/>
            <person name="Davidsen T.M."/>
            <person name="Wayne K.J."/>
            <person name="Tettelin H."/>
            <person name="Glass J.I."/>
            <person name="Rusch D."/>
            <person name="Podicherti R."/>
            <person name="Tsui H.-C.T."/>
            <person name="Winkler M.E."/>
        </authorList>
    </citation>
    <scope>NUCLEOTIDE SEQUENCE</scope>
</reference>
<dbReference type="GO" id="GO:0046872">
    <property type="term" value="F:metal ion binding"/>
    <property type="evidence" value="ECO:0007669"/>
    <property type="project" value="UniProtKB-KW"/>
</dbReference>
<dbReference type="InterPro" id="IPR036922">
    <property type="entry name" value="Rieske_2Fe-2S_sf"/>
</dbReference>
<dbReference type="SUPFAM" id="SSF50022">
    <property type="entry name" value="ISP domain"/>
    <property type="match status" value="1"/>
</dbReference>